<dbReference type="SUPFAM" id="SSF81383">
    <property type="entry name" value="F-box domain"/>
    <property type="match status" value="1"/>
</dbReference>
<keyword evidence="3" id="KW-1185">Reference proteome</keyword>
<dbReference type="EMBL" id="CAVNYO010000054">
    <property type="protein sequence ID" value="CAK5264385.1"/>
    <property type="molecule type" value="Genomic_DNA"/>
</dbReference>
<reference evidence="2" key="1">
    <citation type="submission" date="2023-11" db="EMBL/GenBank/DDBJ databases">
        <authorList>
            <person name="De Vega J J."/>
            <person name="De Vega J J."/>
        </authorList>
    </citation>
    <scope>NUCLEOTIDE SEQUENCE</scope>
</reference>
<dbReference type="Gene3D" id="1.20.1280.50">
    <property type="match status" value="1"/>
</dbReference>
<name>A0AAD2JVP7_9AGAR</name>
<comment type="caution">
    <text evidence="2">The sequence shown here is derived from an EMBL/GenBank/DDBJ whole genome shotgun (WGS) entry which is preliminary data.</text>
</comment>
<dbReference type="InterPro" id="IPR036047">
    <property type="entry name" value="F-box-like_dom_sf"/>
</dbReference>
<proteinExistence type="predicted"/>
<dbReference type="InterPro" id="IPR001810">
    <property type="entry name" value="F-box_dom"/>
</dbReference>
<gene>
    <name evidence="2" type="ORF">MYCIT1_LOCUS4507</name>
</gene>
<evidence type="ECO:0000259" key="1">
    <source>
        <dbReference type="Pfam" id="PF12937"/>
    </source>
</evidence>
<dbReference type="Proteomes" id="UP001295794">
    <property type="component" value="Unassembled WGS sequence"/>
</dbReference>
<dbReference type="AlphaFoldDB" id="A0AAD2JVP7"/>
<protein>
    <recommendedName>
        <fullName evidence="1">F-box domain-containing protein</fullName>
    </recommendedName>
</protein>
<accession>A0AAD2JVP7</accession>
<organism evidence="2 3">
    <name type="scientific">Mycena citricolor</name>
    <dbReference type="NCBI Taxonomy" id="2018698"/>
    <lineage>
        <taxon>Eukaryota</taxon>
        <taxon>Fungi</taxon>
        <taxon>Dikarya</taxon>
        <taxon>Basidiomycota</taxon>
        <taxon>Agaricomycotina</taxon>
        <taxon>Agaricomycetes</taxon>
        <taxon>Agaricomycetidae</taxon>
        <taxon>Agaricales</taxon>
        <taxon>Marasmiineae</taxon>
        <taxon>Mycenaceae</taxon>
        <taxon>Mycena</taxon>
    </lineage>
</organism>
<dbReference type="Pfam" id="PF12937">
    <property type="entry name" value="F-box-like"/>
    <property type="match status" value="1"/>
</dbReference>
<evidence type="ECO:0000313" key="3">
    <source>
        <dbReference type="Proteomes" id="UP001295794"/>
    </source>
</evidence>
<feature type="domain" description="F-box" evidence="1">
    <location>
        <begin position="32"/>
        <end position="80"/>
    </location>
</feature>
<sequence>MTLPRSAGIDAQLVHIQNALRHYAARRCPARRLPTELWDLIFQYAVSATPEPSLMQPPLNASQVSRRWRAIALSSRRLWAGLAVTVTQRHTSDSRALEALHKIVGTWLARAGRRPLAIYLVQGEDIKDTSPVSLLLDAVLRQCSAQILSLSLQAPETCLLPLASYTEYLPLLEHFSVQSSFWPHLTAPELVLALSGEQTPRLHALTLYSSPFDVLPSTDVTQLTSITLLPSTGAPGHLFLSADDVLDCLASAPHLHTARFALNDFMPTRLTLVRAGLLRVLRLEFRDSVPASTNGQLRGTRIGALLSLLYAPELQRFALRDRAKPGAGAWAWPQAQFLAFLSTTPFLQALHLIHLPLYETQIIECLRRLPLVRHLVLEARAGKGSQRNVGDVLLRALTVGSGATLADALHTLEFRHCGKRCTEQALISMVDSRLVLGRLGYLCVHRSAGPSPELVSKLAAWRLTAMVDVVY</sequence>
<evidence type="ECO:0000313" key="2">
    <source>
        <dbReference type="EMBL" id="CAK5264385.1"/>
    </source>
</evidence>